<evidence type="ECO:0000256" key="3">
    <source>
        <dbReference type="SAM" id="SignalP"/>
    </source>
</evidence>
<dbReference type="GeneID" id="71983538"/>
<dbReference type="EMBL" id="CP090164">
    <property type="protein sequence ID" value="UJO13201.1"/>
    <property type="molecule type" value="Genomic_DNA"/>
</dbReference>
<protein>
    <submittedName>
        <fullName evidence="4">Uncharacterized protein</fullName>
    </submittedName>
</protein>
<accession>A0A9Q8P4U3</accession>
<evidence type="ECO:0000313" key="5">
    <source>
        <dbReference type="Proteomes" id="UP000756132"/>
    </source>
</evidence>
<dbReference type="AlphaFoldDB" id="A0A9Q8P4U3"/>
<reference evidence="4" key="2">
    <citation type="journal article" date="2022" name="Microb. Genom.">
        <title>A chromosome-scale genome assembly of the tomato pathogen Cladosporium fulvum reveals a compartmentalized genome architecture and the presence of a dispensable chromosome.</title>
        <authorList>
            <person name="Zaccaron A.Z."/>
            <person name="Chen L.H."/>
            <person name="Samaras A."/>
            <person name="Stergiopoulos I."/>
        </authorList>
    </citation>
    <scope>NUCLEOTIDE SEQUENCE</scope>
    <source>
        <strain evidence="4">Race5_Kim</strain>
    </source>
</reference>
<evidence type="ECO:0000313" key="4">
    <source>
        <dbReference type="EMBL" id="UJO13201.1"/>
    </source>
</evidence>
<organism evidence="4 5">
    <name type="scientific">Passalora fulva</name>
    <name type="common">Tomato leaf mold</name>
    <name type="synonym">Cladosporium fulvum</name>
    <dbReference type="NCBI Taxonomy" id="5499"/>
    <lineage>
        <taxon>Eukaryota</taxon>
        <taxon>Fungi</taxon>
        <taxon>Dikarya</taxon>
        <taxon>Ascomycota</taxon>
        <taxon>Pezizomycotina</taxon>
        <taxon>Dothideomycetes</taxon>
        <taxon>Dothideomycetidae</taxon>
        <taxon>Mycosphaerellales</taxon>
        <taxon>Mycosphaerellaceae</taxon>
        <taxon>Fulvia</taxon>
    </lineage>
</organism>
<dbReference type="KEGG" id="ffu:CLAFUR5_03660"/>
<keyword evidence="5" id="KW-1185">Reference proteome</keyword>
<feature type="signal peptide" evidence="3">
    <location>
        <begin position="1"/>
        <end position="16"/>
    </location>
</feature>
<reference evidence="4" key="1">
    <citation type="submission" date="2021-12" db="EMBL/GenBank/DDBJ databases">
        <authorList>
            <person name="Zaccaron A."/>
            <person name="Stergiopoulos I."/>
        </authorList>
    </citation>
    <scope>NUCLEOTIDE SEQUENCE</scope>
    <source>
        <strain evidence="4">Race5_Kim</strain>
    </source>
</reference>
<dbReference type="Proteomes" id="UP000756132">
    <property type="component" value="Chromosome 2"/>
</dbReference>
<keyword evidence="1" id="KW-0175">Coiled coil</keyword>
<proteinExistence type="predicted"/>
<feature type="coiled-coil region" evidence="1">
    <location>
        <begin position="103"/>
        <end position="130"/>
    </location>
</feature>
<name>A0A9Q8P4U3_PASFU</name>
<gene>
    <name evidence="4" type="ORF">CLAFUR5_03660</name>
</gene>
<dbReference type="RefSeq" id="XP_047757567.1">
    <property type="nucleotide sequence ID" value="XM_047902808.1"/>
</dbReference>
<sequence length="186" mass="20482">MLSLNIIVLNLVTVMRTPDVLYLLLSGQSWTWRKLGANNTTSPSNDPFTLSPTPTISPLPSPTVTSRLSEASMLQKVSRELALNVAANKEAEATAKQLFGQKVEQKEATIVRMEVKVEGLQTELAQKKSDISNLLTLLAKRASYVAQRKQVIRSSGVELPKPLKGREFPGWDDFKDPAETVAALHQ</sequence>
<feature type="region of interest" description="Disordered" evidence="2">
    <location>
        <begin position="41"/>
        <end position="60"/>
    </location>
</feature>
<feature type="chain" id="PRO_5040479239" evidence="3">
    <location>
        <begin position="17"/>
        <end position="186"/>
    </location>
</feature>
<evidence type="ECO:0000256" key="1">
    <source>
        <dbReference type="SAM" id="Coils"/>
    </source>
</evidence>
<keyword evidence="3" id="KW-0732">Signal</keyword>
<evidence type="ECO:0000256" key="2">
    <source>
        <dbReference type="SAM" id="MobiDB-lite"/>
    </source>
</evidence>